<keyword evidence="2" id="KW-1185">Reference proteome</keyword>
<gene>
    <name evidence="1" type="ORF">VMF7928_04401</name>
</gene>
<name>A0ABN8EBR7_9VIBR</name>
<proteinExistence type="predicted"/>
<organism evidence="1 2">
    <name type="scientific">Vibrio marisflavi CECT 7928</name>
    <dbReference type="NCBI Taxonomy" id="634439"/>
    <lineage>
        <taxon>Bacteria</taxon>
        <taxon>Pseudomonadati</taxon>
        <taxon>Pseudomonadota</taxon>
        <taxon>Gammaproteobacteria</taxon>
        <taxon>Vibrionales</taxon>
        <taxon>Vibrionaceae</taxon>
        <taxon>Vibrio</taxon>
    </lineage>
</organism>
<evidence type="ECO:0008006" key="3">
    <source>
        <dbReference type="Google" id="ProtNLM"/>
    </source>
</evidence>
<dbReference type="EMBL" id="CAKLDM010000004">
    <property type="protein sequence ID" value="CAH0543102.1"/>
    <property type="molecule type" value="Genomic_DNA"/>
</dbReference>
<sequence>MMIKIKLTNQAKQSATVFFDDCLNHDEPVTPVFSDPAFNFPWDSIPNEYGHMGDGKTVSPNDFFFKAAMFGFIAELIDDEL</sequence>
<reference evidence="1" key="1">
    <citation type="submission" date="2021-11" db="EMBL/GenBank/DDBJ databases">
        <authorList>
            <person name="Rodrigo-Torres L."/>
            <person name="Arahal R. D."/>
            <person name="Lucena T."/>
        </authorList>
    </citation>
    <scope>NUCLEOTIDE SEQUENCE</scope>
    <source>
        <strain evidence="1">CECT 7928</strain>
    </source>
</reference>
<dbReference type="RefSeq" id="WP_237363967.1">
    <property type="nucleotide sequence ID" value="NZ_CAKLDM010000004.1"/>
</dbReference>
<evidence type="ECO:0000313" key="1">
    <source>
        <dbReference type="EMBL" id="CAH0543102.1"/>
    </source>
</evidence>
<evidence type="ECO:0000313" key="2">
    <source>
        <dbReference type="Proteomes" id="UP000838748"/>
    </source>
</evidence>
<dbReference type="Proteomes" id="UP000838748">
    <property type="component" value="Unassembled WGS sequence"/>
</dbReference>
<comment type="caution">
    <text evidence="1">The sequence shown here is derived from an EMBL/GenBank/DDBJ whole genome shotgun (WGS) entry which is preliminary data.</text>
</comment>
<accession>A0ABN8EBR7</accession>
<protein>
    <recommendedName>
        <fullName evidence="3">Phage protein</fullName>
    </recommendedName>
</protein>